<reference evidence="2" key="1">
    <citation type="journal article" date="2019" name="Nat. Commun.">
        <title>The genome of broomcorn millet.</title>
        <authorList>
            <person name="Zou C."/>
            <person name="Miki D."/>
            <person name="Li D."/>
            <person name="Tang Q."/>
            <person name="Xiao L."/>
            <person name="Rajput S."/>
            <person name="Deng P."/>
            <person name="Jia W."/>
            <person name="Huang R."/>
            <person name="Zhang M."/>
            <person name="Sun Y."/>
            <person name="Hu J."/>
            <person name="Fu X."/>
            <person name="Schnable P.S."/>
            <person name="Li F."/>
            <person name="Zhang H."/>
            <person name="Feng B."/>
            <person name="Zhu X."/>
            <person name="Liu R."/>
            <person name="Schnable J.C."/>
            <person name="Zhu J.-K."/>
            <person name="Zhang H."/>
        </authorList>
    </citation>
    <scope>NUCLEOTIDE SEQUENCE [LARGE SCALE GENOMIC DNA]</scope>
</reference>
<dbReference type="SUPFAM" id="SSF50494">
    <property type="entry name" value="Trypsin-like serine proteases"/>
    <property type="match status" value="1"/>
</dbReference>
<dbReference type="Gene3D" id="2.40.10.10">
    <property type="entry name" value="Trypsin-like serine proteases"/>
    <property type="match status" value="1"/>
</dbReference>
<keyword evidence="2" id="KW-1185">Reference proteome</keyword>
<dbReference type="OrthoDB" id="663381at2759"/>
<evidence type="ECO:0000313" key="2">
    <source>
        <dbReference type="Proteomes" id="UP000275267"/>
    </source>
</evidence>
<dbReference type="InterPro" id="IPR043504">
    <property type="entry name" value="Peptidase_S1_PA_chymotrypsin"/>
</dbReference>
<dbReference type="InterPro" id="IPR009003">
    <property type="entry name" value="Peptidase_S1_PA"/>
</dbReference>
<dbReference type="Proteomes" id="UP000275267">
    <property type="component" value="Unassembled WGS sequence"/>
</dbReference>
<gene>
    <name evidence="1" type="ORF">C2845_PM01G35270</name>
</gene>
<dbReference type="AlphaFoldDB" id="A0A3L6TKM7"/>
<evidence type="ECO:0000313" key="1">
    <source>
        <dbReference type="EMBL" id="RLN40817.1"/>
    </source>
</evidence>
<protein>
    <submittedName>
        <fullName evidence="1">Uncharacterized protein</fullName>
    </submittedName>
</protein>
<proteinExistence type="predicted"/>
<accession>A0A3L6TKM7</accession>
<organism evidence="1 2">
    <name type="scientific">Panicum miliaceum</name>
    <name type="common">Proso millet</name>
    <name type="synonym">Broomcorn millet</name>
    <dbReference type="NCBI Taxonomy" id="4540"/>
    <lineage>
        <taxon>Eukaryota</taxon>
        <taxon>Viridiplantae</taxon>
        <taxon>Streptophyta</taxon>
        <taxon>Embryophyta</taxon>
        <taxon>Tracheophyta</taxon>
        <taxon>Spermatophyta</taxon>
        <taxon>Magnoliopsida</taxon>
        <taxon>Liliopsida</taxon>
        <taxon>Poales</taxon>
        <taxon>Poaceae</taxon>
        <taxon>PACMAD clade</taxon>
        <taxon>Panicoideae</taxon>
        <taxon>Panicodae</taxon>
        <taxon>Paniceae</taxon>
        <taxon>Panicinae</taxon>
        <taxon>Panicum</taxon>
        <taxon>Panicum sect. Panicum</taxon>
    </lineage>
</organism>
<comment type="caution">
    <text evidence="1">The sequence shown here is derived from an EMBL/GenBank/DDBJ whole genome shotgun (WGS) entry which is preliminary data.</text>
</comment>
<sequence length="286" mass="31447">MANKVLEGVQIDASRNQEQRHQFSKQLSSVVWMLKVDVSATKQDKGPVHVAGVCISPMGYILTSSHVIKPGSCPSWKAGWTSLKVVKRSIAYGLSLLQVEGTSSKRADYTDLAEVGILRVNQDLSGFGHPEYFEMSCVNTFVRGSVEYECADISELPACVDDLDHPSAQSFENIDLSAYASDIEFDLKEAIAISPRMVKHLKCVINVDKFEPETILLMHQDIPLIQIKNFHLGYCGGPVFLSSGHVVGIVLFKLQDINFAVHLSAIKEFLKGVDLAHVHAKEAGCC</sequence>
<name>A0A3L6TKM7_PANMI</name>
<dbReference type="STRING" id="4540.A0A3L6TKM7"/>
<dbReference type="EMBL" id="PQIB02000001">
    <property type="protein sequence ID" value="RLN40817.1"/>
    <property type="molecule type" value="Genomic_DNA"/>
</dbReference>